<evidence type="ECO:0000313" key="4">
    <source>
        <dbReference type="Proteomes" id="UP000295124"/>
    </source>
</evidence>
<dbReference type="OrthoDB" id="4331847at2"/>
<evidence type="ECO:0000313" key="3">
    <source>
        <dbReference type="EMBL" id="TDD45507.1"/>
    </source>
</evidence>
<dbReference type="AlphaFoldDB" id="A0A4V6PDT5"/>
<dbReference type="Proteomes" id="UP000295124">
    <property type="component" value="Unassembled WGS sequence"/>
</dbReference>
<keyword evidence="1" id="KW-0812">Transmembrane</keyword>
<evidence type="ECO:0000259" key="2">
    <source>
        <dbReference type="Pfam" id="PF13349"/>
    </source>
</evidence>
<feature type="transmembrane region" description="Helical" evidence="1">
    <location>
        <begin position="6"/>
        <end position="23"/>
    </location>
</feature>
<dbReference type="RefSeq" id="WP_132176717.1">
    <property type="nucleotide sequence ID" value="NZ_SMKX01000201.1"/>
</dbReference>
<comment type="caution">
    <text evidence="3">The sequence shown here is derived from an EMBL/GenBank/DDBJ whole genome shotgun (WGS) entry which is preliminary data.</text>
</comment>
<keyword evidence="1" id="KW-1133">Transmembrane helix</keyword>
<sequence length="254" mass="26531">MESRQLGVAVLVIAAGVGLWQFAGKDKDDEHRVDAKVDTVRLAADNADISIKVSDDNTTTVKEKRHYWFFQRGAAYSVDGSTLKLDGDCGWSCSADYEVTVPRGTKVVGENGSGDLSLTGVAGVDADSRSGQVQLNDVSGDVQLDLTSGDVDINNLVGRLQIKANSGDIEADGLRGGAIDIETSSGDIGLDLTEANDVRVKGTSGDVEITAPTGYRVSTDTRSGEVENALGNDSAGAHSLTASTVSGDIELKHN</sequence>
<keyword evidence="4" id="KW-1185">Reference proteome</keyword>
<feature type="domain" description="DUF4097" evidence="2">
    <location>
        <begin position="65"/>
        <end position="251"/>
    </location>
</feature>
<accession>A0A4V6PDT5</accession>
<dbReference type="EMBL" id="SMKX01000201">
    <property type="protein sequence ID" value="TDD45507.1"/>
    <property type="molecule type" value="Genomic_DNA"/>
</dbReference>
<organism evidence="3 4">
    <name type="scientific">Kribbella antibiotica</name>
    <dbReference type="NCBI Taxonomy" id="190195"/>
    <lineage>
        <taxon>Bacteria</taxon>
        <taxon>Bacillati</taxon>
        <taxon>Actinomycetota</taxon>
        <taxon>Actinomycetes</taxon>
        <taxon>Propionibacteriales</taxon>
        <taxon>Kribbellaceae</taxon>
        <taxon>Kribbella</taxon>
    </lineage>
</organism>
<evidence type="ECO:0000256" key="1">
    <source>
        <dbReference type="SAM" id="Phobius"/>
    </source>
</evidence>
<reference evidence="3 4" key="1">
    <citation type="submission" date="2019-03" db="EMBL/GenBank/DDBJ databases">
        <title>Draft genome sequences of novel Actinobacteria.</title>
        <authorList>
            <person name="Sahin N."/>
            <person name="Ay H."/>
            <person name="Saygin H."/>
        </authorList>
    </citation>
    <scope>NUCLEOTIDE SEQUENCE [LARGE SCALE GENOMIC DNA]</scope>
    <source>
        <strain evidence="3 4">JCM 13523</strain>
    </source>
</reference>
<name>A0A4V6PDT5_9ACTN</name>
<protein>
    <recommendedName>
        <fullName evidence="2">DUF4097 domain-containing protein</fullName>
    </recommendedName>
</protein>
<proteinExistence type="predicted"/>
<keyword evidence="1" id="KW-0472">Membrane</keyword>
<gene>
    <name evidence="3" type="ORF">E1263_38525</name>
</gene>
<dbReference type="Pfam" id="PF13349">
    <property type="entry name" value="DUF4097"/>
    <property type="match status" value="1"/>
</dbReference>
<dbReference type="InterPro" id="IPR025164">
    <property type="entry name" value="Toastrack_DUF4097"/>
</dbReference>